<dbReference type="InterPro" id="IPR052464">
    <property type="entry name" value="Synovial_Prolif_Regulator"/>
</dbReference>
<sequence length="325" mass="36235">MAAYYPSAPSSDVFDMQTTVDPSYIISLIRKLLPNNIKTENEAAWEEFGCILWDLAVDKDLALLMVENLLLQVLLASLTVSKSSRITEIGLGLLANIACHDVLRNSIVSLPGLIDTVVDHLFVDDSLCLCQVFWLLTLGLQGSDCVTWANALQPEHILRRIFWVSENTLNIQLLEKVWKPEPSFFFFGYVLSSCPKLGHSLFLHLSDNNLLFGQSIGLVLAIVDSQQVGQTLLPSLMQLGLPNLLVSILACEMKHLSCERVPDRYPVLDTVLRVIEALSVLDNYSEVISSNKELLHLIYDLLKLPDKSEPALSWFNEFGSAPPLV</sequence>
<evidence type="ECO:0000313" key="4">
    <source>
        <dbReference type="EMBL" id="KAF9596722.1"/>
    </source>
</evidence>
<dbReference type="OrthoDB" id="2156856at2759"/>
<evidence type="ECO:0000256" key="2">
    <source>
        <dbReference type="ARBA" id="ARBA00023242"/>
    </source>
</evidence>
<dbReference type="Proteomes" id="UP000631114">
    <property type="component" value="Unassembled WGS sequence"/>
</dbReference>
<proteinExistence type="inferred from homology"/>
<keyword evidence="5" id="KW-1185">Reference proteome</keyword>
<comment type="subcellular location">
    <subcellularLocation>
        <location evidence="1">Nucleus</location>
    </subcellularLocation>
</comment>
<dbReference type="PANTHER" id="PTHR23424:SF23">
    <property type="entry name" value="PROTEIN SAAL1"/>
    <property type="match status" value="1"/>
</dbReference>
<gene>
    <name evidence="4" type="ORF">IFM89_012921</name>
</gene>
<comment type="caution">
    <text evidence="4">The sequence shown here is derived from an EMBL/GenBank/DDBJ whole genome shotgun (WGS) entry which is preliminary data.</text>
</comment>
<evidence type="ECO:0000313" key="5">
    <source>
        <dbReference type="Proteomes" id="UP000631114"/>
    </source>
</evidence>
<evidence type="ECO:0000256" key="1">
    <source>
        <dbReference type="ARBA" id="ARBA00004123"/>
    </source>
</evidence>
<dbReference type="PANTHER" id="PTHR23424">
    <property type="entry name" value="SERUM AMYLOID A"/>
    <property type="match status" value="1"/>
</dbReference>
<keyword evidence="2" id="KW-0539">Nucleus</keyword>
<protein>
    <submittedName>
        <fullName evidence="4">Uncharacterized protein</fullName>
    </submittedName>
</protein>
<dbReference type="AlphaFoldDB" id="A0A835LLB5"/>
<comment type="similarity">
    <text evidence="3">Belongs to the SAAL1 family.</text>
</comment>
<organism evidence="4 5">
    <name type="scientific">Coptis chinensis</name>
    <dbReference type="NCBI Taxonomy" id="261450"/>
    <lineage>
        <taxon>Eukaryota</taxon>
        <taxon>Viridiplantae</taxon>
        <taxon>Streptophyta</taxon>
        <taxon>Embryophyta</taxon>
        <taxon>Tracheophyta</taxon>
        <taxon>Spermatophyta</taxon>
        <taxon>Magnoliopsida</taxon>
        <taxon>Ranunculales</taxon>
        <taxon>Ranunculaceae</taxon>
        <taxon>Coptidoideae</taxon>
        <taxon>Coptis</taxon>
    </lineage>
</organism>
<dbReference type="GO" id="GO:0005634">
    <property type="term" value="C:nucleus"/>
    <property type="evidence" value="ECO:0007669"/>
    <property type="project" value="UniProtKB-SubCell"/>
</dbReference>
<accession>A0A835LLB5</accession>
<evidence type="ECO:0000256" key="3">
    <source>
        <dbReference type="ARBA" id="ARBA00038401"/>
    </source>
</evidence>
<name>A0A835LLB5_9MAGN</name>
<reference evidence="4 5" key="1">
    <citation type="submission" date="2020-10" db="EMBL/GenBank/DDBJ databases">
        <title>The Coptis chinensis genome and diversification of protoberbering-type alkaloids.</title>
        <authorList>
            <person name="Wang B."/>
            <person name="Shu S."/>
            <person name="Song C."/>
            <person name="Liu Y."/>
        </authorList>
    </citation>
    <scope>NUCLEOTIDE SEQUENCE [LARGE SCALE GENOMIC DNA]</scope>
    <source>
        <strain evidence="4">HL-2020</strain>
        <tissue evidence="4">Leaf</tissue>
    </source>
</reference>
<dbReference type="EMBL" id="JADFTS010000007">
    <property type="protein sequence ID" value="KAF9596722.1"/>
    <property type="molecule type" value="Genomic_DNA"/>
</dbReference>